<evidence type="ECO:0000259" key="11">
    <source>
        <dbReference type="PROSITE" id="PS51918"/>
    </source>
</evidence>
<dbReference type="InterPro" id="IPR017900">
    <property type="entry name" value="4Fe4S_Fe_S_CS"/>
</dbReference>
<keyword evidence="7" id="KW-0560">Oxidoreductase</keyword>
<organism evidence="12 13">
    <name type="scientific">Geobacter metallireducens (strain ATCC 53774 / DSM 7210 / GS-15)</name>
    <dbReference type="NCBI Taxonomy" id="269799"/>
    <lineage>
        <taxon>Bacteria</taxon>
        <taxon>Pseudomonadati</taxon>
        <taxon>Thermodesulfobacteriota</taxon>
        <taxon>Desulfuromonadia</taxon>
        <taxon>Geobacterales</taxon>
        <taxon>Geobacteraceae</taxon>
        <taxon>Geobacter</taxon>
    </lineage>
</organism>
<dbReference type="Gene3D" id="3.20.20.70">
    <property type="entry name" value="Aldolase class I"/>
    <property type="match status" value="1"/>
</dbReference>
<sequence length="348" mass="38794">MLTPLITEIQRFCLHDGPGIRTTIFVKGCPLHCPWCHNPENINPKQEFYYHASKCSNCGQCLTACPSGVDNPEHDDCIGKTTDRSHCTSCFQCVSACRFGARETVGKFISIESIVQEAVSDRIFYQHSGGGVTVSGGEPLMYPEFTRDLTYRLKVKENVHVAIETSLFAEWHNIEPLLKYVDLFIVDIKTPDPQKHQHVIGGSLHKILSNLERLLEARATVRTHLPIIPGINDTSQDFEAYAEYLGQFANQLSGVDILPYHSYATGKYVQLGRSYQYLGVPDLPAQQLTPLVNALRQQGIREITLGGMVGSSPAVENVAGTRSLKPRRDYFSRPVYSPQGRGVVVTQR</sequence>
<dbReference type="InterPro" id="IPR007197">
    <property type="entry name" value="rSAM"/>
</dbReference>
<dbReference type="PROSITE" id="PS00198">
    <property type="entry name" value="4FE4S_FER_1"/>
    <property type="match status" value="1"/>
</dbReference>
<evidence type="ECO:0000313" key="13">
    <source>
        <dbReference type="Proteomes" id="UP000007073"/>
    </source>
</evidence>
<feature type="domain" description="4Fe-4S ferredoxin-type" evidence="10">
    <location>
        <begin position="78"/>
        <end position="107"/>
    </location>
</feature>
<evidence type="ECO:0000256" key="4">
    <source>
        <dbReference type="ARBA" id="ARBA00022485"/>
    </source>
</evidence>
<dbReference type="EMBL" id="CP000148">
    <property type="protein sequence ID" value="ABB31775.1"/>
    <property type="molecule type" value="Genomic_DNA"/>
</dbReference>
<dbReference type="Pfam" id="PF13353">
    <property type="entry name" value="Fer4_12"/>
    <property type="match status" value="1"/>
</dbReference>
<evidence type="ECO:0000256" key="7">
    <source>
        <dbReference type="ARBA" id="ARBA00023002"/>
    </source>
</evidence>
<comment type="similarity">
    <text evidence="2">Belongs to the organic radical-activating enzymes family.</text>
</comment>
<dbReference type="PIRSF" id="PIRSF000371">
    <property type="entry name" value="PFL_act_enz"/>
    <property type="match status" value="1"/>
</dbReference>
<dbReference type="InterPro" id="IPR012839">
    <property type="entry name" value="Organic_radical_activase"/>
</dbReference>
<dbReference type="GO" id="GO:0051539">
    <property type="term" value="F:4 iron, 4 sulfur cluster binding"/>
    <property type="evidence" value="ECO:0007669"/>
    <property type="project" value="UniProtKB-KW"/>
</dbReference>
<dbReference type="GO" id="GO:0016491">
    <property type="term" value="F:oxidoreductase activity"/>
    <property type="evidence" value="ECO:0007669"/>
    <property type="project" value="UniProtKB-KW"/>
</dbReference>
<reference evidence="12 13" key="2">
    <citation type="journal article" date="2009" name="BMC Microbiol.">
        <title>The genome sequence of Geobacter metallireducens: features of metabolism, physiology and regulation common and dissimilar to Geobacter sulfurreducens.</title>
        <authorList>
            <person name="Aklujkar M."/>
            <person name="Krushkal J."/>
            <person name="DiBartolo G."/>
            <person name="Lapidus A."/>
            <person name="Land M.L."/>
            <person name="Lovley D.R."/>
        </authorList>
    </citation>
    <scope>NUCLEOTIDE SEQUENCE [LARGE SCALE GENOMIC DNA]</scope>
    <source>
        <strain evidence="13">ATCC 53774 / DSM 7210 / GS-15</strain>
    </source>
</reference>
<keyword evidence="4" id="KW-0004">4Fe-4S</keyword>
<accession>Q39VE9</accession>
<dbReference type="AlphaFoldDB" id="Q39VE9"/>
<name>Q39VE9_GEOMG</name>
<dbReference type="InterPro" id="IPR001989">
    <property type="entry name" value="Radical_activat_CS"/>
</dbReference>
<evidence type="ECO:0000313" key="12">
    <source>
        <dbReference type="EMBL" id="ABB31775.1"/>
    </source>
</evidence>
<dbReference type="GO" id="GO:0046872">
    <property type="term" value="F:metal ion binding"/>
    <property type="evidence" value="ECO:0007669"/>
    <property type="project" value="UniProtKB-KW"/>
</dbReference>
<protein>
    <submittedName>
        <fullName evidence="12">(R)-benzylsuccinate synthase, delta subunit</fullName>
    </submittedName>
</protein>
<dbReference type="PANTHER" id="PTHR30352">
    <property type="entry name" value="PYRUVATE FORMATE-LYASE-ACTIVATING ENZYME"/>
    <property type="match status" value="1"/>
</dbReference>
<dbReference type="InterPro" id="IPR034457">
    <property type="entry name" value="Organic_radical-activating"/>
</dbReference>
<dbReference type="HOGENOM" id="CLU_058969_0_0_7"/>
<keyword evidence="9" id="KW-0411">Iron-sulfur</keyword>
<dbReference type="KEGG" id="gme:Gmet_1541"/>
<dbReference type="NCBIfam" id="TIGR02494">
    <property type="entry name" value="PFLE_PFLC"/>
    <property type="match status" value="1"/>
</dbReference>
<proteinExistence type="inferred from homology"/>
<keyword evidence="13" id="KW-1185">Reference proteome</keyword>
<reference evidence="12 13" key="1">
    <citation type="submission" date="2005-10" db="EMBL/GenBank/DDBJ databases">
        <title>Complete sequence of Geobacter metallireducens GS-15.</title>
        <authorList>
            <consortium name="US DOE Joint Genome Institute"/>
            <person name="Copeland A."/>
            <person name="Lucas S."/>
            <person name="Lapidus A."/>
            <person name="Barry K."/>
            <person name="Detter J.C."/>
            <person name="Glavina T."/>
            <person name="Hammon N."/>
            <person name="Israni S."/>
            <person name="Pitluck S."/>
            <person name="Di Bartolo G."/>
            <person name="Chain P."/>
            <person name="Schmutz J."/>
            <person name="Larimer F."/>
            <person name="Land M."/>
            <person name="Kyrpides N."/>
            <person name="Ivanova N."/>
            <person name="Richardson P."/>
        </authorList>
    </citation>
    <scope>NUCLEOTIDE SEQUENCE [LARGE SCALE GENOMIC DNA]</scope>
    <source>
        <strain evidence="13">ATCC 53774 / DSM 7210 / GS-15</strain>
    </source>
</reference>
<evidence type="ECO:0000256" key="3">
    <source>
        <dbReference type="ARBA" id="ARBA00011245"/>
    </source>
</evidence>
<dbReference type="SUPFAM" id="SSF54862">
    <property type="entry name" value="4Fe-4S ferredoxins"/>
    <property type="match status" value="1"/>
</dbReference>
<dbReference type="Pfam" id="PF04055">
    <property type="entry name" value="Radical_SAM"/>
    <property type="match status" value="1"/>
</dbReference>
<dbReference type="STRING" id="269799.Gmet_1541"/>
<dbReference type="InterPro" id="IPR017896">
    <property type="entry name" value="4Fe4S_Fe-S-bd"/>
</dbReference>
<dbReference type="SFLD" id="SFLDS00029">
    <property type="entry name" value="Radical_SAM"/>
    <property type="match status" value="1"/>
</dbReference>
<dbReference type="InterPro" id="IPR040074">
    <property type="entry name" value="BssD/PflA/YjjW"/>
</dbReference>
<evidence type="ECO:0000256" key="2">
    <source>
        <dbReference type="ARBA" id="ARBA00009777"/>
    </source>
</evidence>
<comment type="subunit">
    <text evidence="3">Monomer.</text>
</comment>
<dbReference type="Gene3D" id="3.30.70.20">
    <property type="match status" value="1"/>
</dbReference>
<dbReference type="CDD" id="cd01335">
    <property type="entry name" value="Radical_SAM"/>
    <property type="match status" value="1"/>
</dbReference>
<keyword evidence="8" id="KW-0408">Iron</keyword>
<dbReference type="SFLD" id="SFLDG01118">
    <property type="entry name" value="activating_enzymes__group_2"/>
    <property type="match status" value="1"/>
</dbReference>
<dbReference type="PANTHER" id="PTHR30352:SF4">
    <property type="entry name" value="PYRUVATE FORMATE-LYASE 2-ACTIVATING ENZYME"/>
    <property type="match status" value="1"/>
</dbReference>
<dbReference type="InterPro" id="IPR013785">
    <property type="entry name" value="Aldolase_TIM"/>
</dbReference>
<dbReference type="RefSeq" id="WP_004511525.1">
    <property type="nucleotide sequence ID" value="NC_007517.1"/>
</dbReference>
<keyword evidence="5" id="KW-0949">S-adenosyl-L-methionine</keyword>
<evidence type="ECO:0000256" key="1">
    <source>
        <dbReference type="ARBA" id="ARBA00001966"/>
    </source>
</evidence>
<dbReference type="SFLD" id="SFLDG01066">
    <property type="entry name" value="organic_radical-activating_enz"/>
    <property type="match status" value="1"/>
</dbReference>
<evidence type="ECO:0000256" key="5">
    <source>
        <dbReference type="ARBA" id="ARBA00022691"/>
    </source>
</evidence>
<evidence type="ECO:0000256" key="8">
    <source>
        <dbReference type="ARBA" id="ARBA00023004"/>
    </source>
</evidence>
<gene>
    <name evidence="12" type="primary">bssD</name>
    <name evidence="12" type="ordered locus">Gmet_1541</name>
</gene>
<feature type="domain" description="Radical SAM core" evidence="11">
    <location>
        <begin position="15"/>
        <end position="301"/>
    </location>
</feature>
<dbReference type="InterPro" id="IPR058240">
    <property type="entry name" value="rSAM_sf"/>
</dbReference>
<dbReference type="Proteomes" id="UP000007073">
    <property type="component" value="Chromosome"/>
</dbReference>
<feature type="domain" description="4Fe-4S ferredoxin-type" evidence="10">
    <location>
        <begin position="46"/>
        <end position="75"/>
    </location>
</feature>
<evidence type="ECO:0000256" key="6">
    <source>
        <dbReference type="ARBA" id="ARBA00022723"/>
    </source>
</evidence>
<dbReference type="eggNOG" id="COG1180">
    <property type="taxonomic scope" value="Bacteria"/>
</dbReference>
<keyword evidence="6" id="KW-0479">Metal-binding</keyword>
<dbReference type="SUPFAM" id="SSF102114">
    <property type="entry name" value="Radical SAM enzymes"/>
    <property type="match status" value="1"/>
</dbReference>
<dbReference type="PROSITE" id="PS01087">
    <property type="entry name" value="RADICAL_ACTIVATING"/>
    <property type="match status" value="1"/>
</dbReference>
<comment type="cofactor">
    <cofactor evidence="1">
        <name>[4Fe-4S] cluster</name>
        <dbReference type="ChEBI" id="CHEBI:49883"/>
    </cofactor>
</comment>
<evidence type="ECO:0000256" key="9">
    <source>
        <dbReference type="ARBA" id="ARBA00023014"/>
    </source>
</evidence>
<evidence type="ECO:0000259" key="10">
    <source>
        <dbReference type="PROSITE" id="PS51379"/>
    </source>
</evidence>
<dbReference type="PROSITE" id="PS51379">
    <property type="entry name" value="4FE4S_FER_2"/>
    <property type="match status" value="2"/>
</dbReference>
<dbReference type="PROSITE" id="PS51918">
    <property type="entry name" value="RADICAL_SAM"/>
    <property type="match status" value="1"/>
</dbReference>